<organism evidence="6 7">
    <name type="scientific">Solitalea agri</name>
    <dbReference type="NCBI Taxonomy" id="2953739"/>
    <lineage>
        <taxon>Bacteria</taxon>
        <taxon>Pseudomonadati</taxon>
        <taxon>Bacteroidota</taxon>
        <taxon>Sphingobacteriia</taxon>
        <taxon>Sphingobacteriales</taxon>
        <taxon>Sphingobacteriaceae</taxon>
        <taxon>Solitalea</taxon>
    </lineage>
</organism>
<dbReference type="InterPro" id="IPR031358">
    <property type="entry name" value="Stealth_CR1"/>
</dbReference>
<name>A0A9X2JDF9_9SPHI</name>
<dbReference type="InterPro" id="IPR021520">
    <property type="entry name" value="Stealth_CR2"/>
</dbReference>
<evidence type="ECO:0000313" key="6">
    <source>
        <dbReference type="EMBL" id="MCO4292870.1"/>
    </source>
</evidence>
<keyword evidence="7" id="KW-1185">Reference proteome</keyword>
<evidence type="ECO:0000259" key="4">
    <source>
        <dbReference type="Pfam" id="PF11380"/>
    </source>
</evidence>
<dbReference type="EMBL" id="JAMWYS010000028">
    <property type="protein sequence ID" value="MCO4292870.1"/>
    <property type="molecule type" value="Genomic_DNA"/>
</dbReference>
<dbReference type="AlphaFoldDB" id="A0A9X2JDF9"/>
<evidence type="ECO:0000259" key="5">
    <source>
        <dbReference type="Pfam" id="PF17101"/>
    </source>
</evidence>
<keyword evidence="2" id="KW-0808">Transferase</keyword>
<accession>A0A9X2JDF9</accession>
<dbReference type="Pfam" id="PF11380">
    <property type="entry name" value="Stealth_CR2"/>
    <property type="match status" value="1"/>
</dbReference>
<protein>
    <submittedName>
        <fullName evidence="6">Stealth family protein</fullName>
    </submittedName>
</protein>
<dbReference type="GO" id="GO:0000271">
    <property type="term" value="P:polysaccharide biosynthetic process"/>
    <property type="evidence" value="ECO:0007669"/>
    <property type="project" value="UniProtKB-KW"/>
</dbReference>
<dbReference type="PANTHER" id="PTHR24045">
    <property type="match status" value="1"/>
</dbReference>
<comment type="caution">
    <text evidence="6">The sequence shown here is derived from an EMBL/GenBank/DDBJ whole genome shotgun (WGS) entry which is preliminary data.</text>
</comment>
<comment type="similarity">
    <text evidence="1">Belongs to the stealth family.</text>
</comment>
<dbReference type="Pfam" id="PF17101">
    <property type="entry name" value="Stealth_CR1"/>
    <property type="match status" value="1"/>
</dbReference>
<evidence type="ECO:0000256" key="1">
    <source>
        <dbReference type="ARBA" id="ARBA00007583"/>
    </source>
</evidence>
<sequence length="315" mass="37380">MSKQDFEIDLVYLWVNGNDPQWLARKNAFLGIDLNDTERNCKGRYVNNDELRFSLRSVEKHAPWIRKIFIVTDGQTPEWLDTTNSKIQIVDHKEILPPESLPCYNSNVLEYFIYKIPGLSEHFLFSNDDMFFNASLSPDFFFANDGYPIVRLINKPFGKWRFIWKKLNRKKLSIYREKIFRAAQLVEKMFGKYYSAIPHHNIDAYRKSDYQKSVEQIFSKEISPTISHHLRNTKDIHRSAFMFYSLAVKNAHLKYITPSESYVVKMHLPKSYVKFEGQMPKLFCMNDSEYVSDHHRVKAKEYLANHYPSKSLFEK</sequence>
<evidence type="ECO:0000313" key="7">
    <source>
        <dbReference type="Proteomes" id="UP001155182"/>
    </source>
</evidence>
<proteinExistence type="inferred from homology"/>
<keyword evidence="3" id="KW-0270">Exopolysaccharide synthesis</keyword>
<evidence type="ECO:0000256" key="2">
    <source>
        <dbReference type="ARBA" id="ARBA00022679"/>
    </source>
</evidence>
<dbReference type="PANTHER" id="PTHR24045:SF0">
    <property type="entry name" value="N-ACETYLGLUCOSAMINE-1-PHOSPHOTRANSFERASE SUBUNITS ALPHA_BETA"/>
    <property type="match status" value="1"/>
</dbReference>
<dbReference type="GO" id="GO:0016772">
    <property type="term" value="F:transferase activity, transferring phosphorus-containing groups"/>
    <property type="evidence" value="ECO:0007669"/>
    <property type="project" value="InterPro"/>
</dbReference>
<feature type="domain" description="Stealth protein CR2 conserved region 2" evidence="4">
    <location>
        <begin position="44"/>
        <end position="147"/>
    </location>
</feature>
<evidence type="ECO:0000256" key="3">
    <source>
        <dbReference type="ARBA" id="ARBA00023169"/>
    </source>
</evidence>
<dbReference type="RefSeq" id="WP_252587362.1">
    <property type="nucleotide sequence ID" value="NZ_JAMWYS010000028.1"/>
</dbReference>
<dbReference type="InterPro" id="IPR047141">
    <property type="entry name" value="Stealth"/>
</dbReference>
<dbReference type="Proteomes" id="UP001155182">
    <property type="component" value="Unassembled WGS sequence"/>
</dbReference>
<reference evidence="6" key="1">
    <citation type="submission" date="2022-06" db="EMBL/GenBank/DDBJ databases">
        <title>Solitalea sp. MAHUQ-68 isolated from rhizospheric soil.</title>
        <authorList>
            <person name="Huq M.A."/>
        </authorList>
    </citation>
    <scope>NUCLEOTIDE SEQUENCE</scope>
    <source>
        <strain evidence="6">MAHUQ-68</strain>
    </source>
</reference>
<gene>
    <name evidence="6" type="ORF">NF867_08360</name>
</gene>
<feature type="domain" description="Stealth protein CR1 conserved region 1" evidence="5">
    <location>
        <begin position="6"/>
        <end position="31"/>
    </location>
</feature>